<name>A0A521E970_9RHOB</name>
<dbReference type="AlphaFoldDB" id="A0A521E970"/>
<evidence type="ECO:0000313" key="1">
    <source>
        <dbReference type="EMBL" id="SMO80459.1"/>
    </source>
</evidence>
<organism evidence="1 2">
    <name type="scientific">Thalassovita litoralis</name>
    <dbReference type="NCBI Taxonomy" id="1010611"/>
    <lineage>
        <taxon>Bacteria</taxon>
        <taxon>Pseudomonadati</taxon>
        <taxon>Pseudomonadota</taxon>
        <taxon>Alphaproteobacteria</taxon>
        <taxon>Rhodobacterales</taxon>
        <taxon>Roseobacteraceae</taxon>
        <taxon>Thalassovita</taxon>
    </lineage>
</organism>
<evidence type="ECO:0000313" key="2">
    <source>
        <dbReference type="Proteomes" id="UP000316030"/>
    </source>
</evidence>
<accession>A0A521E970</accession>
<evidence type="ECO:0008006" key="3">
    <source>
        <dbReference type="Google" id="ProtNLM"/>
    </source>
</evidence>
<protein>
    <recommendedName>
        <fullName evidence="3">Nuclease</fullName>
    </recommendedName>
</protein>
<proteinExistence type="predicted"/>
<dbReference type="RefSeq" id="WP_142493743.1">
    <property type="nucleotide sequence ID" value="NZ_FXTO01000015.1"/>
</dbReference>
<sequence>MHAIPTPLRHLTPTTLFIAMLPGMTLADIAPYAARPEPLWQTATDTYAISGDHVMIRGYDMKLEGLTCPDPETTPGRAAKALMNTYLRTNMVCHLTGKEGAIWLGQCSANGKDVADAMQQAGYCS</sequence>
<keyword evidence="2" id="KW-1185">Reference proteome</keyword>
<dbReference type="OrthoDB" id="7876668at2"/>
<reference evidence="1 2" key="1">
    <citation type="submission" date="2017-05" db="EMBL/GenBank/DDBJ databases">
        <authorList>
            <person name="Varghese N."/>
            <person name="Submissions S."/>
        </authorList>
    </citation>
    <scope>NUCLEOTIDE SEQUENCE [LARGE SCALE GENOMIC DNA]</scope>
    <source>
        <strain evidence="1 2">DSM 29506</strain>
    </source>
</reference>
<dbReference type="Proteomes" id="UP000316030">
    <property type="component" value="Unassembled WGS sequence"/>
</dbReference>
<gene>
    <name evidence="1" type="ORF">SAMN06265173_11522</name>
</gene>
<dbReference type="EMBL" id="FXTO01000015">
    <property type="protein sequence ID" value="SMO80459.1"/>
    <property type="molecule type" value="Genomic_DNA"/>
</dbReference>